<sequence>MQCRPVLFDSGQSRDYSKKCQISFSTLQLNQTNPFSLLPDLKDFPARSPSYPPDNLHSPITAPAGLI</sequence>
<keyword evidence="2" id="KW-1185">Reference proteome</keyword>
<comment type="caution">
    <text evidence="1">The sequence shown here is derived from an EMBL/GenBank/DDBJ whole genome shotgun (WGS) entry which is preliminary data.</text>
</comment>
<protein>
    <submittedName>
        <fullName evidence="1">Uncharacterized protein</fullName>
    </submittedName>
</protein>
<organism evidence="1 2">
    <name type="scientific">Smallanthus sonchifolius</name>
    <dbReference type="NCBI Taxonomy" id="185202"/>
    <lineage>
        <taxon>Eukaryota</taxon>
        <taxon>Viridiplantae</taxon>
        <taxon>Streptophyta</taxon>
        <taxon>Embryophyta</taxon>
        <taxon>Tracheophyta</taxon>
        <taxon>Spermatophyta</taxon>
        <taxon>Magnoliopsida</taxon>
        <taxon>eudicotyledons</taxon>
        <taxon>Gunneridae</taxon>
        <taxon>Pentapetalae</taxon>
        <taxon>asterids</taxon>
        <taxon>campanulids</taxon>
        <taxon>Asterales</taxon>
        <taxon>Asteraceae</taxon>
        <taxon>Asteroideae</taxon>
        <taxon>Heliantheae alliance</taxon>
        <taxon>Millerieae</taxon>
        <taxon>Smallanthus</taxon>
    </lineage>
</organism>
<reference evidence="2" key="1">
    <citation type="journal article" date="2022" name="Mol. Ecol. Resour.">
        <title>The genomes of chicory, endive, great burdock and yacon provide insights into Asteraceae palaeo-polyploidization history and plant inulin production.</title>
        <authorList>
            <person name="Fan W."/>
            <person name="Wang S."/>
            <person name="Wang H."/>
            <person name="Wang A."/>
            <person name="Jiang F."/>
            <person name="Liu H."/>
            <person name="Zhao H."/>
            <person name="Xu D."/>
            <person name="Zhang Y."/>
        </authorList>
    </citation>
    <scope>NUCLEOTIDE SEQUENCE [LARGE SCALE GENOMIC DNA]</scope>
    <source>
        <strain evidence="2">cv. Yunnan</strain>
    </source>
</reference>
<reference evidence="1 2" key="2">
    <citation type="journal article" date="2022" name="Mol. Ecol. Resour.">
        <title>The genomes of chicory, endive, great burdock and yacon provide insights into Asteraceae paleo-polyploidization history and plant inulin production.</title>
        <authorList>
            <person name="Fan W."/>
            <person name="Wang S."/>
            <person name="Wang H."/>
            <person name="Wang A."/>
            <person name="Jiang F."/>
            <person name="Liu H."/>
            <person name="Zhao H."/>
            <person name="Xu D."/>
            <person name="Zhang Y."/>
        </authorList>
    </citation>
    <scope>NUCLEOTIDE SEQUENCE [LARGE SCALE GENOMIC DNA]</scope>
    <source>
        <strain evidence="2">cv. Yunnan</strain>
        <tissue evidence="1">Leaves</tissue>
    </source>
</reference>
<evidence type="ECO:0000313" key="1">
    <source>
        <dbReference type="EMBL" id="KAI3683151.1"/>
    </source>
</evidence>
<accession>A0ACB8YDP1</accession>
<gene>
    <name evidence="1" type="ORF">L1987_83651</name>
</gene>
<dbReference type="Proteomes" id="UP001056120">
    <property type="component" value="Linkage Group LG28"/>
</dbReference>
<name>A0ACB8YDP1_9ASTR</name>
<proteinExistence type="predicted"/>
<dbReference type="EMBL" id="CM042045">
    <property type="protein sequence ID" value="KAI3683151.1"/>
    <property type="molecule type" value="Genomic_DNA"/>
</dbReference>
<evidence type="ECO:0000313" key="2">
    <source>
        <dbReference type="Proteomes" id="UP001056120"/>
    </source>
</evidence>